<protein>
    <submittedName>
        <fullName evidence="2">Uncharacterized protein</fullName>
    </submittedName>
</protein>
<evidence type="ECO:0000313" key="2">
    <source>
        <dbReference type="EMBL" id="EFM25449.1"/>
    </source>
</evidence>
<sequence>MKYIIDPYNMEFEYSFKNTTFLNGIEVGTIDDVFCGSDNVRSDKFTVDGKYSKPLWYDSKAYFETKSNRSVEISLDTEARMDLAEEVTANAILRLVIKNTFSLDPEYEIFENNLIVMDKKDITYQDFDQLEILCNQLVRSNLPIEVKGNVATIPGLGSIDFDGPILKRTSEVSIIKLKMPSKTLSGIQIEILCGRKAYLDYKRKSKLIDNMMMTFRVDEENLFAKMKSIAIGKGYDFERRAEERAKKLEEMKQLEESKNLEDKPSESSDEEISNKDSKSSRKPKEKSKNEEKDKKSKLETANFLDDDFPEKPEEQSEEIEENSYENSKVHPEENLSDSTNKDEDEDKFSLPTEDHLEDKASPLPKGLNDILNFVTPIGDIRYVYKIQNKYSHDEIKEITKFLTDLPSYVVILGTLERDYSDLIVSRSKNLNVDLKEILDHIEADLKQSKGNMFQVETMCKPAELSNVMEEFLMEIKSKLGV</sequence>
<evidence type="ECO:0000256" key="1">
    <source>
        <dbReference type="SAM" id="MobiDB-lite"/>
    </source>
</evidence>
<feature type="region of interest" description="Disordered" evidence="1">
    <location>
        <begin position="249"/>
        <end position="362"/>
    </location>
</feature>
<dbReference type="Proteomes" id="UP000003280">
    <property type="component" value="Unassembled WGS sequence"/>
</dbReference>
<feature type="compositionally biased region" description="Basic and acidic residues" evidence="1">
    <location>
        <begin position="286"/>
        <end position="298"/>
    </location>
</feature>
<comment type="caution">
    <text evidence="2">The sequence shown here is derived from an EMBL/GenBank/DDBJ whole genome shotgun (WGS) entry which is preliminary data.</text>
</comment>
<proteinExistence type="predicted"/>
<evidence type="ECO:0000313" key="3">
    <source>
        <dbReference type="Proteomes" id="UP000003280"/>
    </source>
</evidence>
<keyword evidence="3" id="KW-1185">Reference proteome</keyword>
<dbReference type="RefSeq" id="WP_008901727.1">
    <property type="nucleotide sequence ID" value="NZ_GL397071.1"/>
</dbReference>
<dbReference type="STRING" id="862517.HMPREF9225_0913"/>
<name>E0NL74_9FIRM</name>
<organism evidence="2 3">
    <name type="scientific">Peptoniphilus duerdenii ATCC BAA-1640</name>
    <dbReference type="NCBI Taxonomy" id="862517"/>
    <lineage>
        <taxon>Bacteria</taxon>
        <taxon>Bacillati</taxon>
        <taxon>Bacillota</taxon>
        <taxon>Tissierellia</taxon>
        <taxon>Tissierellales</taxon>
        <taxon>Peptoniphilaceae</taxon>
        <taxon>Peptoniphilus</taxon>
    </lineage>
</organism>
<gene>
    <name evidence="2" type="ORF">HMPREF9225_0913</name>
</gene>
<dbReference type="EMBL" id="AEEH01000035">
    <property type="protein sequence ID" value="EFM25449.1"/>
    <property type="molecule type" value="Genomic_DNA"/>
</dbReference>
<dbReference type="OrthoDB" id="1696886at2"/>
<feature type="compositionally biased region" description="Basic and acidic residues" evidence="1">
    <location>
        <begin position="249"/>
        <end position="279"/>
    </location>
</feature>
<dbReference type="HOGENOM" id="CLU_567245_0_0_9"/>
<reference evidence="2 3" key="1">
    <citation type="submission" date="2010-07" db="EMBL/GenBank/DDBJ databases">
        <authorList>
            <person name="Muzny D."/>
            <person name="Qin X."/>
            <person name="Deng J."/>
            <person name="Jiang H."/>
            <person name="Liu Y."/>
            <person name="Qu J."/>
            <person name="Song X.-Z."/>
            <person name="Zhang L."/>
            <person name="Thornton R."/>
            <person name="Coyle M."/>
            <person name="Francisco L."/>
            <person name="Jackson L."/>
            <person name="Javaid M."/>
            <person name="Korchina V."/>
            <person name="Kovar C."/>
            <person name="Mata R."/>
            <person name="Mathew T."/>
            <person name="Ngo R."/>
            <person name="Nguyen L."/>
            <person name="Nguyen N."/>
            <person name="Okwuonu G."/>
            <person name="Ongeri F."/>
            <person name="Pham C."/>
            <person name="Simmons D."/>
            <person name="Wilczek-Boney K."/>
            <person name="Hale W."/>
            <person name="Jakkamsetti A."/>
            <person name="Pham P."/>
            <person name="Ruth R."/>
            <person name="San Lucas F."/>
            <person name="Warren J."/>
            <person name="Zhang J."/>
            <person name="Zhao Z."/>
            <person name="Zhou C."/>
            <person name="Zhu D."/>
            <person name="Lee S."/>
            <person name="Bess C."/>
            <person name="Blankenburg K."/>
            <person name="Forbes L."/>
            <person name="Fu Q."/>
            <person name="Gubbala S."/>
            <person name="Hirani K."/>
            <person name="Jayaseelan J.C."/>
            <person name="Lara F."/>
            <person name="Munidasa M."/>
            <person name="Palculict T."/>
            <person name="Patil S."/>
            <person name="Pu L.-L."/>
            <person name="Saada N."/>
            <person name="Tang L."/>
            <person name="Weissenberger G."/>
            <person name="Zhu Y."/>
            <person name="Hemphill L."/>
            <person name="Shang Y."/>
            <person name="Youmans B."/>
            <person name="Ayvaz T."/>
            <person name="Ross M."/>
            <person name="Santibanez J."/>
            <person name="Aqrawi P."/>
            <person name="Gross S."/>
            <person name="Joshi V."/>
            <person name="Fowler G."/>
            <person name="Nazareth L."/>
            <person name="Reid J."/>
            <person name="Worley K."/>
            <person name="Petrosino J."/>
            <person name="Highlander S."/>
            <person name="Gibbs R."/>
        </authorList>
    </citation>
    <scope>NUCLEOTIDE SEQUENCE [LARGE SCALE GENOMIC DNA]</scope>
    <source>
        <strain evidence="2 3">ATCC BAA-1640</strain>
    </source>
</reference>
<accession>E0NL74</accession>
<dbReference type="AlphaFoldDB" id="E0NL74"/>